<evidence type="ECO:0000313" key="2">
    <source>
        <dbReference type="Proteomes" id="UP000479190"/>
    </source>
</evidence>
<gene>
    <name evidence="1" type="ORF">TBRA_LOCUS9665</name>
</gene>
<proteinExistence type="predicted"/>
<dbReference type="EMBL" id="CADCXV010000874">
    <property type="protein sequence ID" value="CAB0037856.1"/>
    <property type="molecule type" value="Genomic_DNA"/>
</dbReference>
<sequence length="218" mass="25205">MIETQVMRMDLYDDRVRLRHNGKSARTASYGSARTASYASDAYELVRRSVCDFRRFTKKCEDCQLRRVMRMNLYTIVCDFRPYEKERVCRTDSDHGVQPDRGVRLIRHDVALRIESVGSSAEPRAEYRDCRIADARTFFRSTARPSRYAATLSHKATGLIPRQLGVSRAKVRGIYMRVSSPAGEDGERSSGEAAQRSSRHLKCRRKFSKCHYYTNQDI</sequence>
<dbReference type="AlphaFoldDB" id="A0A6H5IJF6"/>
<reference evidence="1 2" key="1">
    <citation type="submission" date="2020-02" db="EMBL/GenBank/DDBJ databases">
        <authorList>
            <person name="Ferguson B K."/>
        </authorList>
    </citation>
    <scope>NUCLEOTIDE SEQUENCE [LARGE SCALE GENOMIC DNA]</scope>
</reference>
<evidence type="ECO:0000313" key="1">
    <source>
        <dbReference type="EMBL" id="CAB0037856.1"/>
    </source>
</evidence>
<name>A0A6H5IJF6_9HYME</name>
<organism evidence="1 2">
    <name type="scientific">Trichogramma brassicae</name>
    <dbReference type="NCBI Taxonomy" id="86971"/>
    <lineage>
        <taxon>Eukaryota</taxon>
        <taxon>Metazoa</taxon>
        <taxon>Ecdysozoa</taxon>
        <taxon>Arthropoda</taxon>
        <taxon>Hexapoda</taxon>
        <taxon>Insecta</taxon>
        <taxon>Pterygota</taxon>
        <taxon>Neoptera</taxon>
        <taxon>Endopterygota</taxon>
        <taxon>Hymenoptera</taxon>
        <taxon>Apocrita</taxon>
        <taxon>Proctotrupomorpha</taxon>
        <taxon>Chalcidoidea</taxon>
        <taxon>Trichogrammatidae</taxon>
        <taxon>Trichogramma</taxon>
    </lineage>
</organism>
<keyword evidence="2" id="KW-1185">Reference proteome</keyword>
<protein>
    <submittedName>
        <fullName evidence="1">Uncharacterized protein</fullName>
    </submittedName>
</protein>
<accession>A0A6H5IJF6</accession>
<dbReference type="Proteomes" id="UP000479190">
    <property type="component" value="Unassembled WGS sequence"/>
</dbReference>